<feature type="compositionally biased region" description="Polar residues" evidence="3">
    <location>
        <begin position="593"/>
        <end position="602"/>
    </location>
</feature>
<feature type="region of interest" description="Disordered" evidence="3">
    <location>
        <begin position="828"/>
        <end position="849"/>
    </location>
</feature>
<evidence type="ECO:0000256" key="1">
    <source>
        <dbReference type="ARBA" id="ARBA00023054"/>
    </source>
</evidence>
<dbReference type="Proteomes" id="UP000826234">
    <property type="component" value="Unassembled WGS sequence"/>
</dbReference>
<feature type="region of interest" description="Disordered" evidence="3">
    <location>
        <begin position="1"/>
        <end position="134"/>
    </location>
</feature>
<dbReference type="PANTHER" id="PTHR18839">
    <property type="entry name" value="MITOTIC INTERACTOR AND SUBSTRATE OF PLK1 MISP FAMILY MEMBER"/>
    <property type="match status" value="1"/>
</dbReference>
<evidence type="ECO:0000256" key="2">
    <source>
        <dbReference type="SAM" id="Coils"/>
    </source>
</evidence>
<evidence type="ECO:0000256" key="3">
    <source>
        <dbReference type="SAM" id="MobiDB-lite"/>
    </source>
</evidence>
<dbReference type="InterPro" id="IPR042779">
    <property type="entry name" value="MISP/MISP3-like"/>
</dbReference>
<accession>A0ABQ7TH10</accession>
<feature type="compositionally biased region" description="Polar residues" evidence="3">
    <location>
        <begin position="262"/>
        <end position="272"/>
    </location>
</feature>
<dbReference type="InterPro" id="IPR029304">
    <property type="entry name" value="AKAP2_C"/>
</dbReference>
<feature type="region of interest" description="Disordered" evidence="3">
    <location>
        <begin position="152"/>
        <end position="624"/>
    </location>
</feature>
<feature type="compositionally biased region" description="Polar residues" evidence="3">
    <location>
        <begin position="366"/>
        <end position="390"/>
    </location>
</feature>
<dbReference type="PANTHER" id="PTHR18839:SF0">
    <property type="entry name" value="MITOTIC INTERACTOR AND SUBSTRATE OF PLK1 ISOFORM X1-RELATED"/>
    <property type="match status" value="1"/>
</dbReference>
<keyword evidence="1 2" id="KW-0175">Coiled coil</keyword>
<name>A0ABQ7TH10_PHRPL</name>
<organism evidence="5 6">
    <name type="scientific">Phrynosoma platyrhinos</name>
    <name type="common">Desert horned lizard</name>
    <dbReference type="NCBI Taxonomy" id="52577"/>
    <lineage>
        <taxon>Eukaryota</taxon>
        <taxon>Metazoa</taxon>
        <taxon>Chordata</taxon>
        <taxon>Craniata</taxon>
        <taxon>Vertebrata</taxon>
        <taxon>Euteleostomi</taxon>
        <taxon>Lepidosauria</taxon>
        <taxon>Squamata</taxon>
        <taxon>Bifurcata</taxon>
        <taxon>Unidentata</taxon>
        <taxon>Episquamata</taxon>
        <taxon>Toxicofera</taxon>
        <taxon>Iguania</taxon>
        <taxon>Phrynosomatidae</taxon>
        <taxon>Phrynosomatinae</taxon>
        <taxon>Phrynosoma</taxon>
    </lineage>
</organism>
<feature type="compositionally biased region" description="Polar residues" evidence="3">
    <location>
        <begin position="214"/>
        <end position="226"/>
    </location>
</feature>
<feature type="compositionally biased region" description="Basic and acidic residues" evidence="3">
    <location>
        <begin position="481"/>
        <end position="514"/>
    </location>
</feature>
<feature type="compositionally biased region" description="Basic and acidic residues" evidence="3">
    <location>
        <begin position="548"/>
        <end position="558"/>
    </location>
</feature>
<feature type="compositionally biased region" description="Basic and acidic residues" evidence="3">
    <location>
        <begin position="168"/>
        <end position="185"/>
    </location>
</feature>
<feature type="compositionally biased region" description="Low complexity" evidence="3">
    <location>
        <begin position="308"/>
        <end position="324"/>
    </location>
</feature>
<evidence type="ECO:0000259" key="4">
    <source>
        <dbReference type="Pfam" id="PF15304"/>
    </source>
</evidence>
<protein>
    <recommendedName>
        <fullName evidence="4">A-kinase anchor protein 2 C-terminal domain-containing protein</fullName>
    </recommendedName>
</protein>
<evidence type="ECO:0000313" key="6">
    <source>
        <dbReference type="Proteomes" id="UP000826234"/>
    </source>
</evidence>
<gene>
    <name evidence="5" type="ORF">JD844_010228</name>
</gene>
<feature type="compositionally biased region" description="Basic and acidic residues" evidence="3">
    <location>
        <begin position="329"/>
        <end position="338"/>
    </location>
</feature>
<feature type="coiled-coil region" evidence="2">
    <location>
        <begin position="789"/>
        <end position="816"/>
    </location>
</feature>
<dbReference type="Pfam" id="PF15304">
    <property type="entry name" value="AKAP2_C"/>
    <property type="match status" value="1"/>
</dbReference>
<proteinExistence type="predicted"/>
<evidence type="ECO:0000313" key="5">
    <source>
        <dbReference type="EMBL" id="KAH0628747.1"/>
    </source>
</evidence>
<reference evidence="5 6" key="1">
    <citation type="journal article" date="2022" name="Gigascience">
        <title>A chromosome-level genome assembly and annotation of the desert horned lizard, Phrynosoma platyrhinos, provides insight into chromosomal rearrangements among reptiles.</title>
        <authorList>
            <person name="Koochekian N."/>
            <person name="Ascanio A."/>
            <person name="Farleigh K."/>
            <person name="Card D.C."/>
            <person name="Schield D.R."/>
            <person name="Castoe T.A."/>
            <person name="Jezkova T."/>
        </authorList>
    </citation>
    <scope>NUCLEOTIDE SEQUENCE [LARGE SCALE GENOMIC DNA]</scope>
    <source>
        <strain evidence="5">NK-2021</strain>
    </source>
</reference>
<sequence>MTTETLSLAPATTGVCHRSQETSEVDIFRDMVESRDVTENVPITTTPGDSLVPPLDCAKSSLAKDQALEESPSSAQKDDGVEKAAPSLTMPSEEIKMADDVNQSSQGQDGGHSVHQEKMPEFSSEQLKAEDTLGLLAKEEDGRHFECHSEIPHAFSELQSPARSSVLEGKEEEEKGRQHHCHSEDPSVPADSLEQLEVSEEAEGSPLVHHHSTSDVPSEQQESASPSVHPDINKESGIIMDSRGQPPEMCLGSPQKLELVSLPTQAVDSQENSHADCAAGSSPESPSRLLMETPSPKEPGEGDSSVFPSNLSPSPASPAESQGSCPAEGLHEDIKPDCQEIAANGKEERAPSRQVPQPPDYEKSESNLNGQSSQAGSGNNLLANEEQVAQDTAEMAPSVASADPLPDAEPHCQQMAAGTGSSGTASQAVPTKSPVATGIFGPAHEGLAAASDREGRAICEPSGAGKNSKPQTDAEAEAVLESEKGEEATRDAEPEETTRELEQVKDLSEAENLVRDFPVLRSPPADTDPVGPKDPERAMVLASAEEPLEARDRADSQDLARTTFPVAIPEQAGPDPSPPERLLLDARGPAKSAFTQPISDEPSTMAGLCCPTNWTGGAPDHPETPIEREIRLHLEREELLRQERGLASLRGKQEYVEVRIRPFLNQSGMSSTLPKEKERQWAGAQMQREIQRECRREEDLVQLGKVRGAYDRGTPQELQEKKMIFEQHTSLESLAPRKVVGGSAEGARGPSYAEANRAPNMVILDSEALLQPQRPPLETSSPSGNPFFCLRAKSAQSLLEQEVQEAQERERELQRQRYCLYGSISPCQPAETSEPEEKEVPNQPGQWPRSWWDVGDWNGASCSLLVSMPWDPKFSIT</sequence>
<keyword evidence="6" id="KW-1185">Reference proteome</keyword>
<feature type="domain" description="A-kinase anchor protein 2 C-terminal" evidence="4">
    <location>
        <begin position="658"/>
        <end position="718"/>
    </location>
</feature>
<feature type="compositionally biased region" description="Basic and acidic residues" evidence="3">
    <location>
        <begin position="18"/>
        <end position="38"/>
    </location>
</feature>
<dbReference type="EMBL" id="JAIPUX010000439">
    <property type="protein sequence ID" value="KAH0628747.1"/>
    <property type="molecule type" value="Genomic_DNA"/>
</dbReference>
<comment type="caution">
    <text evidence="5">The sequence shown here is derived from an EMBL/GenBank/DDBJ whole genome shotgun (WGS) entry which is preliminary data.</text>
</comment>